<dbReference type="SUPFAM" id="SSF51735">
    <property type="entry name" value="NAD(P)-binding Rossmann-fold domains"/>
    <property type="match status" value="1"/>
</dbReference>
<dbReference type="EMBL" id="FNFB01000029">
    <property type="protein sequence ID" value="SDL79085.1"/>
    <property type="molecule type" value="Genomic_DNA"/>
</dbReference>
<dbReference type="STRING" id="683260.SAMN05421874_12933"/>
<name>A0A1G9MZP2_9ACTN</name>
<dbReference type="RefSeq" id="WP_090772294.1">
    <property type="nucleotide sequence ID" value="NZ_FNFB01000029.1"/>
</dbReference>
<feature type="domain" description="NAD-dependent epimerase/dehydratase" evidence="2">
    <location>
        <begin position="4"/>
        <end position="221"/>
    </location>
</feature>
<dbReference type="Proteomes" id="UP000198683">
    <property type="component" value="Unassembled WGS sequence"/>
</dbReference>
<dbReference type="InterPro" id="IPR036291">
    <property type="entry name" value="NAD(P)-bd_dom_sf"/>
</dbReference>
<sequence length="341" mass="36383">MQRVLITGASGFIGNHMTRRLRDLRIEVHAVSRAPRAPLHGEIWHQCDLRDEEATSSLMRAVRPQVVFHLAGEVTGTREVAMVPETLRGNLLTAVNLLVSATRTPAKLVFAGSVEEPRTGSAAPHSPYSAAKHAATGYAMLFHHLWNVPVTVLRIAMVYGPGQEDLSKLVPYVATELLRGRSPQVGSGTRLVDWVFVDDVVDALVAAALSDAADGRALDVGSGSGTSIRATVDLLHRLAGTAVAPIYGAIADRARDRAHIADVRPAEETLGWRAATPLAEGLARTLRWYADRLTPHNLTPAVSASAVPASTVPASTVPASTVCGAQPAFHGPFDEPEQQPR</sequence>
<accession>A0A1G9MZP2</accession>
<keyword evidence="4" id="KW-1185">Reference proteome</keyword>
<dbReference type="AlphaFoldDB" id="A0A1G9MZP2"/>
<comment type="similarity">
    <text evidence="1">Belongs to the NAD(P)-dependent epimerase/dehydratase family.</text>
</comment>
<dbReference type="Gene3D" id="3.40.50.720">
    <property type="entry name" value="NAD(P)-binding Rossmann-like Domain"/>
    <property type="match status" value="1"/>
</dbReference>
<dbReference type="InterPro" id="IPR001509">
    <property type="entry name" value="Epimerase_deHydtase"/>
</dbReference>
<dbReference type="PANTHER" id="PTHR43000">
    <property type="entry name" value="DTDP-D-GLUCOSE 4,6-DEHYDRATASE-RELATED"/>
    <property type="match status" value="1"/>
</dbReference>
<evidence type="ECO:0000256" key="1">
    <source>
        <dbReference type="ARBA" id="ARBA00007637"/>
    </source>
</evidence>
<evidence type="ECO:0000259" key="2">
    <source>
        <dbReference type="Pfam" id="PF01370"/>
    </source>
</evidence>
<dbReference type="OrthoDB" id="3505012at2"/>
<evidence type="ECO:0000313" key="4">
    <source>
        <dbReference type="Proteomes" id="UP000198683"/>
    </source>
</evidence>
<protein>
    <submittedName>
        <fullName evidence="3">UDP-glucose 4-epimerase</fullName>
    </submittedName>
</protein>
<proteinExistence type="inferred from homology"/>
<dbReference type="Pfam" id="PF01370">
    <property type="entry name" value="Epimerase"/>
    <property type="match status" value="1"/>
</dbReference>
<organism evidence="3 4">
    <name type="scientific">Nonomuraea maritima</name>
    <dbReference type="NCBI Taxonomy" id="683260"/>
    <lineage>
        <taxon>Bacteria</taxon>
        <taxon>Bacillati</taxon>
        <taxon>Actinomycetota</taxon>
        <taxon>Actinomycetes</taxon>
        <taxon>Streptosporangiales</taxon>
        <taxon>Streptosporangiaceae</taxon>
        <taxon>Nonomuraea</taxon>
    </lineage>
</organism>
<gene>
    <name evidence="3" type="ORF">SAMN05421874_12933</name>
</gene>
<reference evidence="3 4" key="1">
    <citation type="submission" date="2016-10" db="EMBL/GenBank/DDBJ databases">
        <authorList>
            <person name="de Groot N.N."/>
        </authorList>
    </citation>
    <scope>NUCLEOTIDE SEQUENCE [LARGE SCALE GENOMIC DNA]</scope>
    <source>
        <strain evidence="3 4">CGMCC 4.5681</strain>
    </source>
</reference>
<evidence type="ECO:0000313" key="3">
    <source>
        <dbReference type="EMBL" id="SDL79085.1"/>
    </source>
</evidence>